<dbReference type="PROSITE" id="PS50943">
    <property type="entry name" value="HTH_CROC1"/>
    <property type="match status" value="1"/>
</dbReference>
<dbReference type="OrthoDB" id="5346389at2"/>
<dbReference type="RefSeq" id="WP_066415129.1">
    <property type="nucleotide sequence ID" value="NZ_FKBS01000017.1"/>
</dbReference>
<sequence length="285" mass="31994">MTHDSTLGAYLRERRIRLDPAALGYPAGRRRTPGLRREEVAQRANISPTWYSWLEQGRGGAPSAQVLDRIAQALMLTEVEREHLFLLGLGRPPEVRYRPAEGVTPRLQRVLDAMDACPAMIRTATWDIVAWNLAATVVLSDYGAMPPERRNVLRQIFLNPRAREINFDWEAVARFVVGVFRGDAARAGAAQMVQPMVDELCRDSPEFAAMWRDNDVRSFGEGVKRLRHPVLGTIALEYSSFSVDGRPDLAMLVYHPADEADAMKIRELMRAKARQAASPEVFIAA</sequence>
<dbReference type="EMBL" id="FKBS01000017">
    <property type="protein sequence ID" value="SAI41095.1"/>
    <property type="molecule type" value="Genomic_DNA"/>
</dbReference>
<accession>A0A157Q5D2</accession>
<evidence type="ECO:0000259" key="1">
    <source>
        <dbReference type="PROSITE" id="PS50943"/>
    </source>
</evidence>
<keyword evidence="2" id="KW-0238">DNA-binding</keyword>
<dbReference type="InterPro" id="IPR010982">
    <property type="entry name" value="Lambda_DNA-bd_dom_sf"/>
</dbReference>
<dbReference type="GO" id="GO:0003677">
    <property type="term" value="F:DNA binding"/>
    <property type="evidence" value="ECO:0007669"/>
    <property type="project" value="UniProtKB-KW"/>
</dbReference>
<dbReference type="Gene3D" id="3.30.450.180">
    <property type="match status" value="1"/>
</dbReference>
<organism evidence="2 3">
    <name type="scientific">Bordetella ansorpii</name>
    <dbReference type="NCBI Taxonomy" id="288768"/>
    <lineage>
        <taxon>Bacteria</taxon>
        <taxon>Pseudomonadati</taxon>
        <taxon>Pseudomonadota</taxon>
        <taxon>Betaproteobacteria</taxon>
        <taxon>Burkholderiales</taxon>
        <taxon>Alcaligenaceae</taxon>
        <taxon>Bordetella</taxon>
    </lineage>
</organism>
<dbReference type="Pfam" id="PF13560">
    <property type="entry name" value="HTH_31"/>
    <property type="match status" value="1"/>
</dbReference>
<dbReference type="InterPro" id="IPR041413">
    <property type="entry name" value="MLTR_LBD"/>
</dbReference>
<dbReference type="PANTHER" id="PTHR35010:SF2">
    <property type="entry name" value="BLL4672 PROTEIN"/>
    <property type="match status" value="1"/>
</dbReference>
<dbReference type="AlphaFoldDB" id="A0A157Q5D2"/>
<feature type="domain" description="HTH cro/C1-type" evidence="1">
    <location>
        <begin position="34"/>
        <end position="81"/>
    </location>
</feature>
<dbReference type="Pfam" id="PF17765">
    <property type="entry name" value="MLTR_LBD"/>
    <property type="match status" value="1"/>
</dbReference>
<dbReference type="Gene3D" id="1.10.260.40">
    <property type="entry name" value="lambda repressor-like DNA-binding domains"/>
    <property type="match status" value="1"/>
</dbReference>
<reference evidence="2 3" key="1">
    <citation type="submission" date="2016-03" db="EMBL/GenBank/DDBJ databases">
        <authorList>
            <consortium name="Pathogen Informatics"/>
        </authorList>
    </citation>
    <scope>NUCLEOTIDE SEQUENCE [LARGE SCALE GENOMIC DNA]</scope>
    <source>
        <strain evidence="2 3">NCTC13364</strain>
    </source>
</reference>
<dbReference type="CDD" id="cd00093">
    <property type="entry name" value="HTH_XRE"/>
    <property type="match status" value="1"/>
</dbReference>
<dbReference type="PANTHER" id="PTHR35010">
    <property type="entry name" value="BLL4672 PROTEIN-RELATED"/>
    <property type="match status" value="1"/>
</dbReference>
<proteinExistence type="predicted"/>
<dbReference type="InterPro" id="IPR001387">
    <property type="entry name" value="Cro/C1-type_HTH"/>
</dbReference>
<protein>
    <submittedName>
        <fullName evidence="2">DNA-binding protein</fullName>
    </submittedName>
</protein>
<dbReference type="Proteomes" id="UP000077037">
    <property type="component" value="Unassembled WGS sequence"/>
</dbReference>
<dbReference type="SMART" id="SM00530">
    <property type="entry name" value="HTH_XRE"/>
    <property type="match status" value="1"/>
</dbReference>
<gene>
    <name evidence="2" type="ORF">SAMEA1982600_03260</name>
</gene>
<evidence type="ECO:0000313" key="3">
    <source>
        <dbReference type="Proteomes" id="UP000077037"/>
    </source>
</evidence>
<name>A0A157Q5D2_9BORD</name>
<evidence type="ECO:0000313" key="2">
    <source>
        <dbReference type="EMBL" id="SAI41095.1"/>
    </source>
</evidence>
<dbReference type="SUPFAM" id="SSF47413">
    <property type="entry name" value="lambda repressor-like DNA-binding domains"/>
    <property type="match status" value="1"/>
</dbReference>